<dbReference type="AlphaFoldDB" id="A0A4C1SZM8"/>
<organism evidence="2 3">
    <name type="scientific">Eumeta variegata</name>
    <name type="common">Bagworm moth</name>
    <name type="synonym">Eumeta japonica</name>
    <dbReference type="NCBI Taxonomy" id="151549"/>
    <lineage>
        <taxon>Eukaryota</taxon>
        <taxon>Metazoa</taxon>
        <taxon>Ecdysozoa</taxon>
        <taxon>Arthropoda</taxon>
        <taxon>Hexapoda</taxon>
        <taxon>Insecta</taxon>
        <taxon>Pterygota</taxon>
        <taxon>Neoptera</taxon>
        <taxon>Endopterygota</taxon>
        <taxon>Lepidoptera</taxon>
        <taxon>Glossata</taxon>
        <taxon>Ditrysia</taxon>
        <taxon>Tineoidea</taxon>
        <taxon>Psychidae</taxon>
        <taxon>Oiketicinae</taxon>
        <taxon>Eumeta</taxon>
    </lineage>
</organism>
<evidence type="ECO:0000313" key="3">
    <source>
        <dbReference type="Proteomes" id="UP000299102"/>
    </source>
</evidence>
<protein>
    <submittedName>
        <fullName evidence="2">Uncharacterized protein</fullName>
    </submittedName>
</protein>
<sequence length="253" mass="27549">MYCSDAFYNALFATPKAVATTSIVSAGPVLREASAVAACSRASAQFHRSSGTAKLIDVVTSFVGIYTRLRVRRRYKPNGRVWIYYGDLKPMRSPSGLVKPIRRRDKIYLAWTLLLLIATTPTSREQNATIRSGARVCPAASSAAATLRRAAFDRNFTAKHTVFDLSITWHSIAERLANKFNGQTELTNWLTYSQTSPGAVQAGAALAACRIMPPSPSRTGHSPSPATGTPVLSGTRVTNTHGRLALAVRRDWH</sequence>
<name>A0A4C1SZM8_EUMVA</name>
<reference evidence="2 3" key="1">
    <citation type="journal article" date="2019" name="Commun. Biol.">
        <title>The bagworm genome reveals a unique fibroin gene that provides high tensile strength.</title>
        <authorList>
            <person name="Kono N."/>
            <person name="Nakamura H."/>
            <person name="Ohtoshi R."/>
            <person name="Tomita M."/>
            <person name="Numata K."/>
            <person name="Arakawa K."/>
        </authorList>
    </citation>
    <scope>NUCLEOTIDE SEQUENCE [LARGE SCALE GENOMIC DNA]</scope>
</reference>
<gene>
    <name evidence="2" type="ORF">EVAR_2781_1</name>
</gene>
<evidence type="ECO:0000313" key="2">
    <source>
        <dbReference type="EMBL" id="GBP07662.1"/>
    </source>
</evidence>
<proteinExistence type="predicted"/>
<feature type="compositionally biased region" description="Polar residues" evidence="1">
    <location>
        <begin position="217"/>
        <end position="236"/>
    </location>
</feature>
<dbReference type="EMBL" id="BGZK01000027">
    <property type="protein sequence ID" value="GBP07662.1"/>
    <property type="molecule type" value="Genomic_DNA"/>
</dbReference>
<keyword evidence="3" id="KW-1185">Reference proteome</keyword>
<comment type="caution">
    <text evidence="2">The sequence shown here is derived from an EMBL/GenBank/DDBJ whole genome shotgun (WGS) entry which is preliminary data.</text>
</comment>
<feature type="region of interest" description="Disordered" evidence="1">
    <location>
        <begin position="212"/>
        <end position="236"/>
    </location>
</feature>
<evidence type="ECO:0000256" key="1">
    <source>
        <dbReference type="SAM" id="MobiDB-lite"/>
    </source>
</evidence>
<dbReference type="Proteomes" id="UP000299102">
    <property type="component" value="Unassembled WGS sequence"/>
</dbReference>
<accession>A0A4C1SZM8</accession>